<dbReference type="STRING" id="715226.ABI_40020"/>
<dbReference type="Pfam" id="PF20301">
    <property type="entry name" value="pNTSase1"/>
    <property type="match status" value="1"/>
</dbReference>
<evidence type="ECO:0000313" key="2">
    <source>
        <dbReference type="Proteomes" id="UP000006512"/>
    </source>
</evidence>
<dbReference type="RefSeq" id="WP_006274780.1">
    <property type="nucleotide sequence ID" value="NZ_GL883080.1"/>
</dbReference>
<dbReference type="Proteomes" id="UP000006512">
    <property type="component" value="Unassembled WGS sequence"/>
</dbReference>
<dbReference type="OrthoDB" id="7473731at2"/>
<evidence type="ECO:0000313" key="1">
    <source>
        <dbReference type="EMBL" id="EGF89585.1"/>
    </source>
</evidence>
<dbReference type="HOGENOM" id="CLU_1412622_0_0_5"/>
<accession>F4QS65</accession>
<reference evidence="2" key="1">
    <citation type="submission" date="2011-03" db="EMBL/GenBank/DDBJ databases">
        <title>Draft genome sequence of Brevundimonas diminuta.</title>
        <authorList>
            <person name="Brown P.J.B."/>
            <person name="Buechlein A."/>
            <person name="Hemmerich C."/>
            <person name="Brun Y.V."/>
        </authorList>
    </citation>
    <scope>NUCLEOTIDE SEQUENCE [LARGE SCALE GENOMIC DNA]</scope>
    <source>
        <strain evidence="2">C19</strain>
    </source>
</reference>
<dbReference type="EMBL" id="GL883080">
    <property type="protein sequence ID" value="EGF89585.1"/>
    <property type="molecule type" value="Genomic_DNA"/>
</dbReference>
<gene>
    <name evidence="1" type="ORF">ABI_40020</name>
</gene>
<organism evidence="1 2">
    <name type="scientific">Asticcacaulis biprosthecium C19</name>
    <dbReference type="NCBI Taxonomy" id="715226"/>
    <lineage>
        <taxon>Bacteria</taxon>
        <taxon>Pseudomonadati</taxon>
        <taxon>Pseudomonadota</taxon>
        <taxon>Alphaproteobacteria</taxon>
        <taxon>Caulobacterales</taxon>
        <taxon>Caulobacteraceae</taxon>
        <taxon>Asticcacaulis</taxon>
    </lineage>
</organism>
<name>F4QS65_9CAUL</name>
<protein>
    <submittedName>
        <fullName evidence="1">Uncharacterized protein</fullName>
    </submittedName>
</protein>
<dbReference type="InterPro" id="IPR046875">
    <property type="entry name" value="Pred_NTSase1"/>
</dbReference>
<sequence>MDDCEAIMKKLAFPKSYFLNPSVPDENATYKEKHIVLSVKRGEVNNREGILFSLEEINATDKPVVKNTPHGSYLCIAENIKLTLELNDETAWYWDRSNSGPITTKNENGALFFGGVMRETAQDDREDKTVVFFIKHNAIVPTSASDYRFDLNFHVVLMQTDGAELKITIDPSVVNPPPIDGGIAAVRSLFSL</sequence>
<dbReference type="AlphaFoldDB" id="F4QS65"/>
<keyword evidence="2" id="KW-1185">Reference proteome</keyword>
<proteinExistence type="predicted"/>